<dbReference type="GO" id="GO:0008616">
    <property type="term" value="P:tRNA queuosine(34) biosynthetic process"/>
    <property type="evidence" value="ECO:0007669"/>
    <property type="project" value="UniProtKB-UniRule"/>
</dbReference>
<comment type="function">
    <text evidence="5">Catalyzes the NADPH-dependent reduction of 7-cyano-7-deazaguanine (preQ0) to 7-aminomethyl-7-deazaguanine (preQ1).</text>
</comment>
<reference evidence="6 7" key="1">
    <citation type="submission" date="2013-01" db="EMBL/GenBank/DDBJ databases">
        <authorList>
            <person name="Harkins D.M."/>
            <person name="Durkin A.S."/>
            <person name="Brinkac L.M."/>
            <person name="Haft D.H."/>
            <person name="Selengut J.D."/>
            <person name="Sanka R."/>
            <person name="DePew J."/>
            <person name="Purushe J."/>
            <person name="Tulsiani S.M."/>
            <person name="Graham G.C."/>
            <person name="Burns M.-A."/>
            <person name="Dohnt M.F."/>
            <person name="Smythe L.D."/>
            <person name="McKay D.B."/>
            <person name="Craig S.B."/>
            <person name="Vinetz J.M."/>
            <person name="Sutton G.G."/>
            <person name="Nierman W.C."/>
            <person name="Fouts D.E."/>
        </authorList>
    </citation>
    <scope>NUCLEOTIDE SEQUENCE [LARGE SCALE GENOMIC DNA]</scope>
    <source>
        <strain evidence="6 7">LT2116</strain>
    </source>
</reference>
<dbReference type="UniPathway" id="UPA00392"/>
<dbReference type="GO" id="GO:0005737">
    <property type="term" value="C:cytoplasm"/>
    <property type="evidence" value="ECO:0007669"/>
    <property type="project" value="UniProtKB-SubCell"/>
</dbReference>
<evidence type="ECO:0000256" key="3">
    <source>
        <dbReference type="ARBA" id="ARBA00022857"/>
    </source>
</evidence>
<evidence type="ECO:0000256" key="4">
    <source>
        <dbReference type="ARBA" id="ARBA00023002"/>
    </source>
</evidence>
<evidence type="ECO:0000256" key="5">
    <source>
        <dbReference type="HAMAP-Rule" id="MF_00818"/>
    </source>
</evidence>
<dbReference type="PANTHER" id="PTHR34354">
    <property type="entry name" value="NADPH-DEPENDENT 7-CYANO-7-DEAZAGUANINE REDUCTASE"/>
    <property type="match status" value="1"/>
</dbReference>
<comment type="pathway">
    <text evidence="5">tRNA modification; tRNA-queuosine biosynthesis.</text>
</comment>
<evidence type="ECO:0000256" key="1">
    <source>
        <dbReference type="ARBA" id="ARBA00022490"/>
    </source>
</evidence>
<keyword evidence="2 5" id="KW-0671">Queuosine biosynthesis</keyword>
<dbReference type="NCBIfam" id="TIGR03139">
    <property type="entry name" value="QueF-II"/>
    <property type="match status" value="1"/>
</dbReference>
<organism evidence="6 7">
    <name type="scientific">Leptospira weilii serovar Topaz str. LT2116</name>
    <dbReference type="NCBI Taxonomy" id="1088540"/>
    <lineage>
        <taxon>Bacteria</taxon>
        <taxon>Pseudomonadati</taxon>
        <taxon>Spirochaetota</taxon>
        <taxon>Spirochaetia</taxon>
        <taxon>Leptospirales</taxon>
        <taxon>Leptospiraceae</taxon>
        <taxon>Leptospira</taxon>
    </lineage>
</organism>
<feature type="binding site" evidence="5">
    <location>
        <begin position="118"/>
        <end position="120"/>
    </location>
    <ligand>
        <name>substrate</name>
    </ligand>
</feature>
<dbReference type="InterPro" id="IPR029500">
    <property type="entry name" value="QueF"/>
</dbReference>
<comment type="catalytic activity">
    <reaction evidence="5">
        <text>7-aminomethyl-7-carbaguanine + 2 NADP(+) = 7-cyano-7-carbaguanine + 2 NADPH + 3 H(+)</text>
        <dbReference type="Rhea" id="RHEA:13409"/>
        <dbReference type="ChEBI" id="CHEBI:15378"/>
        <dbReference type="ChEBI" id="CHEBI:45075"/>
        <dbReference type="ChEBI" id="CHEBI:57783"/>
        <dbReference type="ChEBI" id="CHEBI:58349"/>
        <dbReference type="ChEBI" id="CHEBI:58703"/>
        <dbReference type="EC" id="1.7.1.13"/>
    </reaction>
</comment>
<dbReference type="InterPro" id="IPR050084">
    <property type="entry name" value="NADPH_dep_7-cyano-7-deazaG_red"/>
</dbReference>
<dbReference type="GO" id="GO:0033739">
    <property type="term" value="F:preQ1 synthase activity"/>
    <property type="evidence" value="ECO:0007669"/>
    <property type="project" value="UniProtKB-UniRule"/>
</dbReference>
<dbReference type="HAMAP" id="MF_00818">
    <property type="entry name" value="QueF_type1"/>
    <property type="match status" value="1"/>
</dbReference>
<keyword evidence="3 5" id="KW-0521">NADP</keyword>
<feature type="active site" description="Thioimide intermediate" evidence="5">
    <location>
        <position position="96"/>
    </location>
</feature>
<dbReference type="InterPro" id="IPR043133">
    <property type="entry name" value="GTP-CH-I_C/QueF"/>
</dbReference>
<dbReference type="Proteomes" id="UP000011770">
    <property type="component" value="Unassembled WGS sequence"/>
</dbReference>
<evidence type="ECO:0000256" key="2">
    <source>
        <dbReference type="ARBA" id="ARBA00022785"/>
    </source>
</evidence>
<dbReference type="PANTHER" id="PTHR34354:SF1">
    <property type="entry name" value="NADPH-DEPENDENT 7-CYANO-7-DEAZAGUANINE REDUCTASE"/>
    <property type="match status" value="1"/>
</dbReference>
<dbReference type="AlphaFoldDB" id="M3ES11"/>
<feature type="active site" description="Proton donor" evidence="5">
    <location>
        <position position="103"/>
    </location>
</feature>
<evidence type="ECO:0000313" key="7">
    <source>
        <dbReference type="Proteomes" id="UP000011770"/>
    </source>
</evidence>
<sequence length="180" mass="20741">MPTEINHGNFLPDFHSTPLWDFDTDSNSGKRIFAEKRSKNLVIKELFMETNHPETYDGRQDHIPSLKTPEIESFTNVYEGKDYTIDFTVPEFTAVCPKTGLPDFGVIFISYIPTGRCIELKSFKEYILSYRNVGIFHEFLVNKIMEDLIAAIDPKYLKVIGDYNPRGGIKTVVTREYNKS</sequence>
<feature type="binding site" evidence="5">
    <location>
        <begin position="137"/>
        <end position="138"/>
    </location>
    <ligand>
        <name>substrate</name>
    </ligand>
</feature>
<proteinExistence type="inferred from homology"/>
<dbReference type="Pfam" id="PF14489">
    <property type="entry name" value="QueF"/>
    <property type="match status" value="1"/>
</dbReference>
<gene>
    <name evidence="5 6" type="primary">queF</name>
    <name evidence="6" type="ORF">LEP1GSC188_4439</name>
</gene>
<evidence type="ECO:0000313" key="6">
    <source>
        <dbReference type="EMBL" id="EMF83858.1"/>
    </source>
</evidence>
<keyword evidence="1 5" id="KW-0963">Cytoplasm</keyword>
<name>M3ES11_9LEPT</name>
<dbReference type="EC" id="1.7.1.13" evidence="5"/>
<dbReference type="SUPFAM" id="SSF55620">
    <property type="entry name" value="Tetrahydrobiopterin biosynthesis enzymes-like"/>
    <property type="match status" value="1"/>
</dbReference>
<accession>M3ES11</accession>
<comment type="similarity">
    <text evidence="5">Belongs to the GTP cyclohydrolase I family. QueF type 1 subfamily.</text>
</comment>
<comment type="subcellular location">
    <subcellularLocation>
        <location evidence="5">Cytoplasm</location>
    </subcellularLocation>
</comment>
<protein>
    <recommendedName>
        <fullName evidence="5">NADPH-dependent 7-cyano-7-deazaguanine reductase</fullName>
        <ecNumber evidence="5">1.7.1.13</ecNumber>
    </recommendedName>
    <alternativeName>
        <fullName evidence="5">7-cyano-7-carbaguanine reductase</fullName>
    </alternativeName>
    <alternativeName>
        <fullName evidence="5">NADPH-dependent nitrile oxidoreductase</fullName>
    </alternativeName>
    <alternativeName>
        <fullName evidence="5">PreQ(0) reductase</fullName>
    </alternativeName>
</protein>
<dbReference type="Gene3D" id="3.30.1130.10">
    <property type="match status" value="1"/>
</dbReference>
<keyword evidence="4 5" id="KW-0560">Oxidoreductase</keyword>
<dbReference type="EMBL" id="AHOR02000010">
    <property type="protein sequence ID" value="EMF83858.1"/>
    <property type="molecule type" value="Genomic_DNA"/>
</dbReference>
<comment type="caution">
    <text evidence="6">The sequence shown here is derived from an EMBL/GenBank/DDBJ whole genome shotgun (WGS) entry which is preliminary data.</text>
</comment>
<dbReference type="InterPro" id="IPR016856">
    <property type="entry name" value="QueF_type1"/>
</dbReference>